<keyword evidence="4" id="KW-0719">Serine esterase</keyword>
<evidence type="ECO:0000256" key="8">
    <source>
        <dbReference type="ARBA" id="ARBA00023026"/>
    </source>
</evidence>
<feature type="active site" description="Nucleophile" evidence="11">
    <location>
        <position position="147"/>
    </location>
</feature>
<dbReference type="PRINTS" id="PR00129">
    <property type="entry name" value="CUTINASE"/>
</dbReference>
<keyword evidence="6" id="KW-0732">Signal</keyword>
<evidence type="ECO:0000256" key="1">
    <source>
        <dbReference type="ARBA" id="ARBA00004613"/>
    </source>
</evidence>
<evidence type="ECO:0000256" key="4">
    <source>
        <dbReference type="ARBA" id="ARBA00022487"/>
    </source>
</evidence>
<dbReference type="InterPro" id="IPR043579">
    <property type="entry name" value="CUTINASE_2"/>
</dbReference>
<evidence type="ECO:0000256" key="10">
    <source>
        <dbReference type="ARBA" id="ARBA00034045"/>
    </source>
</evidence>
<accession>A0AAJ0FI31</accession>
<gene>
    <name evidence="14" type="ORF">QBC33DRAFT_210844</name>
</gene>
<dbReference type="Proteomes" id="UP001244011">
    <property type="component" value="Unassembled WGS sequence"/>
</dbReference>
<keyword evidence="9 12" id="KW-1015">Disulfide bond</keyword>
<keyword evidence="7" id="KW-0378">Hydrolase</keyword>
<dbReference type="PANTHER" id="PTHR48250">
    <property type="entry name" value="CUTINASE 2-RELATED"/>
    <property type="match status" value="1"/>
</dbReference>
<comment type="subcellular location">
    <subcellularLocation>
        <location evidence="1">Secreted</location>
    </subcellularLocation>
</comment>
<dbReference type="AlphaFoldDB" id="A0AAJ0FI31"/>
<evidence type="ECO:0000256" key="3">
    <source>
        <dbReference type="ARBA" id="ARBA00013095"/>
    </source>
</evidence>
<feature type="compositionally biased region" description="Low complexity" evidence="13">
    <location>
        <begin position="300"/>
        <end position="314"/>
    </location>
</feature>
<feature type="region of interest" description="Disordered" evidence="13">
    <location>
        <begin position="251"/>
        <end position="314"/>
    </location>
</feature>
<dbReference type="GO" id="GO:0050525">
    <property type="term" value="F:cutinase activity"/>
    <property type="evidence" value="ECO:0007669"/>
    <property type="project" value="UniProtKB-EC"/>
</dbReference>
<evidence type="ECO:0000256" key="7">
    <source>
        <dbReference type="ARBA" id="ARBA00022801"/>
    </source>
</evidence>
<name>A0AAJ0FI31_9PEZI</name>
<evidence type="ECO:0000256" key="5">
    <source>
        <dbReference type="ARBA" id="ARBA00022525"/>
    </source>
</evidence>
<evidence type="ECO:0000256" key="9">
    <source>
        <dbReference type="ARBA" id="ARBA00023157"/>
    </source>
</evidence>
<dbReference type="PROSITE" id="PS00931">
    <property type="entry name" value="CUTINASE_2"/>
    <property type="match status" value="1"/>
</dbReference>
<feature type="compositionally biased region" description="Low complexity" evidence="13">
    <location>
        <begin position="251"/>
        <end position="261"/>
    </location>
</feature>
<proteinExistence type="inferred from homology"/>
<keyword evidence="8" id="KW-0843">Virulence</keyword>
<dbReference type="Pfam" id="PF01083">
    <property type="entry name" value="Cutinase"/>
    <property type="match status" value="1"/>
</dbReference>
<dbReference type="SMART" id="SM01110">
    <property type="entry name" value="Cutinase"/>
    <property type="match status" value="1"/>
</dbReference>
<evidence type="ECO:0000256" key="11">
    <source>
        <dbReference type="PIRSR" id="PIRSR611150-1"/>
    </source>
</evidence>
<dbReference type="RefSeq" id="XP_060280176.1">
    <property type="nucleotide sequence ID" value="XM_060422662.1"/>
</dbReference>
<dbReference type="GO" id="GO:0005576">
    <property type="term" value="C:extracellular region"/>
    <property type="evidence" value="ECO:0007669"/>
    <property type="project" value="UniProtKB-SubCell"/>
</dbReference>
<feature type="active site" evidence="11">
    <location>
        <position position="202"/>
    </location>
</feature>
<comment type="caution">
    <text evidence="14">The sequence shown here is derived from an EMBL/GenBank/DDBJ whole genome shotgun (WGS) entry which is preliminary data.</text>
</comment>
<evidence type="ECO:0000256" key="6">
    <source>
        <dbReference type="ARBA" id="ARBA00022729"/>
    </source>
</evidence>
<dbReference type="Gene3D" id="3.40.50.1820">
    <property type="entry name" value="alpha/beta hydrolase"/>
    <property type="match status" value="1"/>
</dbReference>
<dbReference type="InterPro" id="IPR029058">
    <property type="entry name" value="AB_hydrolase_fold"/>
</dbReference>
<comment type="similarity">
    <text evidence="2">Belongs to the cutinase family.</text>
</comment>
<organism evidence="14 15">
    <name type="scientific">Phialemonium atrogriseum</name>
    <dbReference type="NCBI Taxonomy" id="1093897"/>
    <lineage>
        <taxon>Eukaryota</taxon>
        <taxon>Fungi</taxon>
        <taxon>Dikarya</taxon>
        <taxon>Ascomycota</taxon>
        <taxon>Pezizomycotina</taxon>
        <taxon>Sordariomycetes</taxon>
        <taxon>Sordariomycetidae</taxon>
        <taxon>Cephalothecales</taxon>
        <taxon>Cephalothecaceae</taxon>
        <taxon>Phialemonium</taxon>
    </lineage>
</organism>
<keyword evidence="15" id="KW-1185">Reference proteome</keyword>
<feature type="disulfide bond" evidence="12">
    <location>
        <begin position="59"/>
        <end position="136"/>
    </location>
</feature>
<sequence length="314" mass="33527">MGFALRRSALVAVSTARPLTPRSALATLCLFALVVFAMPLQRRDTWTGMNSHDLWTEGCKPVIFIFCRETLAPGNMGFKVGPALSNSLKAYFGPANVATQGVDYLALPVTNLFTGGGPTYGIGKMQQLLTQATSLCPNSSVVAAGYSQGAAVTHRAIEFVPQEVRNKIVGVVTFGDTQTLQDNGRIIGYPVNRTLIICNRGDVICVGTLFVVPTHFNYMDRVPEAAAFLISRILIAYALSQGTAVPESTTESVPLTTFTTTLPPPPTFSSMSSSRLRPTTQLPPPRVTTGWPLRPTTKGPAPVARPTPTATVGD</sequence>
<evidence type="ECO:0000256" key="12">
    <source>
        <dbReference type="PIRSR" id="PIRSR611150-2"/>
    </source>
</evidence>
<dbReference type="GO" id="GO:0016052">
    <property type="term" value="P:carbohydrate catabolic process"/>
    <property type="evidence" value="ECO:0007669"/>
    <property type="project" value="TreeGrafter"/>
</dbReference>
<feature type="disulfide bond" evidence="12">
    <location>
        <begin position="198"/>
        <end position="205"/>
    </location>
</feature>
<evidence type="ECO:0000256" key="13">
    <source>
        <dbReference type="SAM" id="MobiDB-lite"/>
    </source>
</evidence>
<dbReference type="InterPro" id="IPR000675">
    <property type="entry name" value="Cutinase/axe"/>
</dbReference>
<feature type="compositionally biased region" description="Low complexity" evidence="13">
    <location>
        <begin position="268"/>
        <end position="280"/>
    </location>
</feature>
<dbReference type="SUPFAM" id="SSF53474">
    <property type="entry name" value="alpha/beta-Hydrolases"/>
    <property type="match status" value="1"/>
</dbReference>
<keyword evidence="5" id="KW-0964">Secreted</keyword>
<comment type="catalytic activity">
    <reaction evidence="10">
        <text>cutin + H2O = cutin monomers.</text>
        <dbReference type="EC" id="3.1.1.74"/>
    </reaction>
</comment>
<reference evidence="14" key="1">
    <citation type="submission" date="2023-06" db="EMBL/GenBank/DDBJ databases">
        <title>Genome-scale phylogeny and comparative genomics of the fungal order Sordariales.</title>
        <authorList>
            <consortium name="Lawrence Berkeley National Laboratory"/>
            <person name="Hensen N."/>
            <person name="Bonometti L."/>
            <person name="Westerberg I."/>
            <person name="Brannstrom I.O."/>
            <person name="Guillou S."/>
            <person name="Cros-Aarteil S."/>
            <person name="Calhoun S."/>
            <person name="Haridas S."/>
            <person name="Kuo A."/>
            <person name="Mondo S."/>
            <person name="Pangilinan J."/>
            <person name="Riley R."/>
            <person name="Labutti K."/>
            <person name="Andreopoulos B."/>
            <person name="Lipzen A."/>
            <person name="Chen C."/>
            <person name="Yanf M."/>
            <person name="Daum C."/>
            <person name="Ng V."/>
            <person name="Clum A."/>
            <person name="Steindorff A."/>
            <person name="Ohm R."/>
            <person name="Martin F."/>
            <person name="Silar P."/>
            <person name="Natvig D."/>
            <person name="Lalanne C."/>
            <person name="Gautier V."/>
            <person name="Ament-Velasquez S.L."/>
            <person name="Kruys A."/>
            <person name="Hutchinson M.I."/>
            <person name="Powell A.J."/>
            <person name="Barry K."/>
            <person name="Miller A.N."/>
            <person name="Grigoriev I.V."/>
            <person name="Debuchy R."/>
            <person name="Gladieux P."/>
            <person name="Thoren M.H."/>
            <person name="Johannesson H."/>
        </authorList>
    </citation>
    <scope>NUCLEOTIDE SEQUENCE</scope>
    <source>
        <strain evidence="14">8032-3</strain>
    </source>
</reference>
<dbReference type="EMBL" id="MU839023">
    <property type="protein sequence ID" value="KAK1763963.1"/>
    <property type="molecule type" value="Genomic_DNA"/>
</dbReference>
<dbReference type="EC" id="3.1.1.74" evidence="3"/>
<evidence type="ECO:0000256" key="2">
    <source>
        <dbReference type="ARBA" id="ARBA00007534"/>
    </source>
</evidence>
<feature type="active site" description="Proton donor/acceptor" evidence="11">
    <location>
        <position position="215"/>
    </location>
</feature>
<evidence type="ECO:0000313" key="14">
    <source>
        <dbReference type="EMBL" id="KAK1763963.1"/>
    </source>
</evidence>
<dbReference type="InterPro" id="IPR011150">
    <property type="entry name" value="Cutinase_monf"/>
</dbReference>
<evidence type="ECO:0000313" key="15">
    <source>
        <dbReference type="Proteomes" id="UP001244011"/>
    </source>
</evidence>
<dbReference type="GeneID" id="85305849"/>
<protein>
    <recommendedName>
        <fullName evidence="3">cutinase</fullName>
        <ecNumber evidence="3">3.1.1.74</ecNumber>
    </recommendedName>
</protein>
<dbReference type="PANTHER" id="PTHR48250:SF3">
    <property type="entry name" value="CUTINASE 1-RELATED"/>
    <property type="match status" value="1"/>
</dbReference>